<reference evidence="5" key="1">
    <citation type="submission" date="2023-07" db="EMBL/GenBank/DDBJ databases">
        <authorList>
            <person name="Kim M.K."/>
        </authorList>
    </citation>
    <scope>NUCLEOTIDE SEQUENCE</scope>
    <source>
        <strain evidence="5">M29</strain>
    </source>
</reference>
<sequence>MVSDLFRWLRIYVLASGAPLLAAGQQLMPPAATGPVCQTQAGRLQGTREARGTLVFRGVAYAEAPVGATRFRPPQLLRPWTDVRPATAFGPHAPQNTNNAPAGEENCLTLNVWTPSLRAARLKPIVVWVHGGSFTGGSGDDFPGQNFAGADSLVAVSINYRLGSFGFLQLGNLLGPEYRQAGNLGLLDAVAALRWVHANIAAFGGDPGRVTVMGESAGAKLLGAVLATPAADGLFQQVILESGGTQAVRDTATAATVTTRLLAALGLRPDQAKQLLTLPTADILRAQQQMTAGPNGLQLFGPVRDGRIIPEEPLAHLARKRPPLRALVGTNRDEAGLFMGFWPALRQPNAEVLTNLFGTNGSSVWQAYQQAARTQPADQAWLRTTTDYLYRLASYRLVSTLARAGHAVWLYRFDYRVPGGAGPVHAQELGFVWNSLGPKAAGVPSAQELARQMHRRWVSFIATGSPGAAWPAYVTAKPQALVFDSVSRAQPLKPYEDAAFPNQAFHL</sequence>
<keyword evidence="2 3" id="KW-0378">Hydrolase</keyword>
<dbReference type="Pfam" id="PF00135">
    <property type="entry name" value="COesterase"/>
    <property type="match status" value="1"/>
</dbReference>
<comment type="caution">
    <text evidence="5">The sequence shown here is derived from an EMBL/GenBank/DDBJ whole genome shotgun (WGS) entry which is preliminary data.</text>
</comment>
<proteinExistence type="inferred from homology"/>
<evidence type="ECO:0000313" key="6">
    <source>
        <dbReference type="Proteomes" id="UP001167796"/>
    </source>
</evidence>
<protein>
    <recommendedName>
        <fullName evidence="3">Carboxylic ester hydrolase</fullName>
        <ecNumber evidence="3">3.1.1.-</ecNumber>
    </recommendedName>
</protein>
<dbReference type="EMBL" id="JAUQSX010000001">
    <property type="protein sequence ID" value="MDO7845502.1"/>
    <property type="molecule type" value="Genomic_DNA"/>
</dbReference>
<dbReference type="EC" id="3.1.1.-" evidence="3"/>
<keyword evidence="3" id="KW-0732">Signal</keyword>
<dbReference type="RefSeq" id="WP_305010186.1">
    <property type="nucleotide sequence ID" value="NZ_JAUQSX010000001.1"/>
</dbReference>
<dbReference type="InterPro" id="IPR050309">
    <property type="entry name" value="Type-B_Carboxylest/Lipase"/>
</dbReference>
<comment type="similarity">
    <text evidence="1 3">Belongs to the type-B carboxylesterase/lipase family.</text>
</comment>
<dbReference type="PROSITE" id="PS00122">
    <property type="entry name" value="CARBOXYLESTERASE_B_1"/>
    <property type="match status" value="1"/>
</dbReference>
<evidence type="ECO:0000313" key="5">
    <source>
        <dbReference type="EMBL" id="MDO7845502.1"/>
    </source>
</evidence>
<dbReference type="InterPro" id="IPR002018">
    <property type="entry name" value="CarbesteraseB"/>
</dbReference>
<gene>
    <name evidence="5" type="ORF">Q5H92_03965</name>
</gene>
<organism evidence="5 6">
    <name type="scientific">Hymenobacter mellowenesis</name>
    <dbReference type="NCBI Taxonomy" id="3063995"/>
    <lineage>
        <taxon>Bacteria</taxon>
        <taxon>Pseudomonadati</taxon>
        <taxon>Bacteroidota</taxon>
        <taxon>Cytophagia</taxon>
        <taxon>Cytophagales</taxon>
        <taxon>Hymenobacteraceae</taxon>
        <taxon>Hymenobacter</taxon>
    </lineage>
</organism>
<accession>A0ABT9A6M9</accession>
<dbReference type="Proteomes" id="UP001167796">
    <property type="component" value="Unassembled WGS sequence"/>
</dbReference>
<evidence type="ECO:0000256" key="1">
    <source>
        <dbReference type="ARBA" id="ARBA00005964"/>
    </source>
</evidence>
<evidence type="ECO:0000259" key="4">
    <source>
        <dbReference type="Pfam" id="PF00135"/>
    </source>
</evidence>
<keyword evidence="6" id="KW-1185">Reference proteome</keyword>
<dbReference type="SUPFAM" id="SSF53474">
    <property type="entry name" value="alpha/beta-Hydrolases"/>
    <property type="match status" value="1"/>
</dbReference>
<feature type="chain" id="PRO_5044960800" description="Carboxylic ester hydrolase" evidence="3">
    <location>
        <begin position="23"/>
        <end position="507"/>
    </location>
</feature>
<feature type="signal peptide" evidence="3">
    <location>
        <begin position="1"/>
        <end position="22"/>
    </location>
</feature>
<evidence type="ECO:0000256" key="2">
    <source>
        <dbReference type="ARBA" id="ARBA00022801"/>
    </source>
</evidence>
<feature type="domain" description="Carboxylesterase type B" evidence="4">
    <location>
        <begin position="35"/>
        <end position="482"/>
    </location>
</feature>
<evidence type="ECO:0000256" key="3">
    <source>
        <dbReference type="RuleBase" id="RU361235"/>
    </source>
</evidence>
<dbReference type="InterPro" id="IPR019826">
    <property type="entry name" value="Carboxylesterase_B_AS"/>
</dbReference>
<name>A0ABT9A6M9_9BACT</name>
<dbReference type="PANTHER" id="PTHR11559">
    <property type="entry name" value="CARBOXYLESTERASE"/>
    <property type="match status" value="1"/>
</dbReference>
<dbReference type="InterPro" id="IPR029058">
    <property type="entry name" value="AB_hydrolase_fold"/>
</dbReference>
<dbReference type="Gene3D" id="3.40.50.1820">
    <property type="entry name" value="alpha/beta hydrolase"/>
    <property type="match status" value="1"/>
</dbReference>